<dbReference type="AlphaFoldDB" id="A0A6G4U556"/>
<evidence type="ECO:0000256" key="2">
    <source>
        <dbReference type="ARBA" id="ARBA00022741"/>
    </source>
</evidence>
<dbReference type="Gene3D" id="1.10.510.10">
    <property type="entry name" value="Transferase(Phosphotransferase) domain 1"/>
    <property type="match status" value="1"/>
</dbReference>
<keyword evidence="2" id="KW-0547">Nucleotide-binding</keyword>
<evidence type="ECO:0000313" key="8">
    <source>
        <dbReference type="Proteomes" id="UP000481583"/>
    </source>
</evidence>
<dbReference type="PROSITE" id="PS00108">
    <property type="entry name" value="PROTEIN_KINASE_ST"/>
    <property type="match status" value="1"/>
</dbReference>
<dbReference type="InterPro" id="IPR011009">
    <property type="entry name" value="Kinase-like_dom_sf"/>
</dbReference>
<evidence type="ECO:0000313" key="7">
    <source>
        <dbReference type="EMBL" id="NGN67365.1"/>
    </source>
</evidence>
<evidence type="ECO:0000256" key="1">
    <source>
        <dbReference type="ARBA" id="ARBA00022679"/>
    </source>
</evidence>
<dbReference type="Pfam" id="PF00069">
    <property type="entry name" value="Pkinase"/>
    <property type="match status" value="1"/>
</dbReference>
<dbReference type="PROSITE" id="PS50011">
    <property type="entry name" value="PROTEIN_KINASE_DOM"/>
    <property type="match status" value="1"/>
</dbReference>
<reference evidence="7 8" key="1">
    <citation type="submission" date="2020-02" db="EMBL/GenBank/DDBJ databases">
        <title>Whole-genome analyses of novel actinobacteria.</title>
        <authorList>
            <person name="Sahin N."/>
        </authorList>
    </citation>
    <scope>NUCLEOTIDE SEQUENCE [LARGE SCALE GENOMIC DNA]</scope>
    <source>
        <strain evidence="7 8">A7024</strain>
    </source>
</reference>
<dbReference type="SUPFAM" id="SSF56112">
    <property type="entry name" value="Protein kinase-like (PK-like)"/>
    <property type="match status" value="1"/>
</dbReference>
<keyword evidence="1" id="KW-0808">Transferase</keyword>
<dbReference type="SMART" id="SM00220">
    <property type="entry name" value="S_TKc"/>
    <property type="match status" value="1"/>
</dbReference>
<organism evidence="7 8">
    <name type="scientific">Streptomyces coryli</name>
    <dbReference type="NCBI Taxonomy" id="1128680"/>
    <lineage>
        <taxon>Bacteria</taxon>
        <taxon>Bacillati</taxon>
        <taxon>Actinomycetota</taxon>
        <taxon>Actinomycetes</taxon>
        <taxon>Kitasatosporales</taxon>
        <taxon>Streptomycetaceae</taxon>
        <taxon>Streptomyces</taxon>
    </lineage>
</organism>
<keyword evidence="7" id="KW-0723">Serine/threonine-protein kinase</keyword>
<dbReference type="Gene3D" id="3.30.200.20">
    <property type="entry name" value="Phosphorylase Kinase, domain 1"/>
    <property type="match status" value="1"/>
</dbReference>
<dbReference type="CDD" id="cd14014">
    <property type="entry name" value="STKc_PknB_like"/>
    <property type="match status" value="1"/>
</dbReference>
<keyword evidence="4" id="KW-0067">ATP-binding</keyword>
<dbReference type="RefSeq" id="WP_165240661.1">
    <property type="nucleotide sequence ID" value="NZ_JAAKZV010000138.1"/>
</dbReference>
<keyword evidence="8" id="KW-1185">Reference proteome</keyword>
<evidence type="ECO:0000256" key="4">
    <source>
        <dbReference type="ARBA" id="ARBA00022840"/>
    </source>
</evidence>
<dbReference type="InterPro" id="IPR008271">
    <property type="entry name" value="Ser/Thr_kinase_AS"/>
</dbReference>
<protein>
    <submittedName>
        <fullName evidence="7">Serine/threonine protein kinase</fullName>
    </submittedName>
</protein>
<evidence type="ECO:0000256" key="3">
    <source>
        <dbReference type="ARBA" id="ARBA00022777"/>
    </source>
</evidence>
<name>A0A6G4U556_9ACTN</name>
<feature type="compositionally biased region" description="Acidic residues" evidence="5">
    <location>
        <begin position="508"/>
        <end position="525"/>
    </location>
</feature>
<dbReference type="PANTHER" id="PTHR43289:SF34">
    <property type="entry name" value="SERINE_THREONINE-PROTEIN KINASE YBDM-RELATED"/>
    <property type="match status" value="1"/>
</dbReference>
<dbReference type="InterPro" id="IPR000719">
    <property type="entry name" value="Prot_kinase_dom"/>
</dbReference>
<dbReference type="GO" id="GO:0004674">
    <property type="term" value="F:protein serine/threonine kinase activity"/>
    <property type="evidence" value="ECO:0007669"/>
    <property type="project" value="UniProtKB-KW"/>
</dbReference>
<keyword evidence="3 7" id="KW-0418">Kinase</keyword>
<evidence type="ECO:0000256" key="5">
    <source>
        <dbReference type="SAM" id="MobiDB-lite"/>
    </source>
</evidence>
<dbReference type="EMBL" id="JAAKZV010000138">
    <property type="protein sequence ID" value="NGN67365.1"/>
    <property type="molecule type" value="Genomic_DNA"/>
</dbReference>
<feature type="compositionally biased region" description="Low complexity" evidence="5">
    <location>
        <begin position="400"/>
        <end position="442"/>
    </location>
</feature>
<evidence type="ECO:0000259" key="6">
    <source>
        <dbReference type="PROSITE" id="PS50011"/>
    </source>
</evidence>
<dbReference type="Proteomes" id="UP000481583">
    <property type="component" value="Unassembled WGS sequence"/>
</dbReference>
<feature type="compositionally biased region" description="Basic and acidic residues" evidence="5">
    <location>
        <begin position="329"/>
        <end position="356"/>
    </location>
</feature>
<feature type="region of interest" description="Disordered" evidence="5">
    <location>
        <begin position="307"/>
        <end position="442"/>
    </location>
</feature>
<dbReference type="GO" id="GO:0005524">
    <property type="term" value="F:ATP binding"/>
    <property type="evidence" value="ECO:0007669"/>
    <property type="project" value="UniProtKB-KW"/>
</dbReference>
<feature type="compositionally biased region" description="Low complexity" evidence="5">
    <location>
        <begin position="468"/>
        <end position="498"/>
    </location>
</feature>
<gene>
    <name evidence="7" type="ORF">G5C51_26105</name>
</gene>
<dbReference type="PANTHER" id="PTHR43289">
    <property type="entry name" value="MITOGEN-ACTIVATED PROTEIN KINASE KINASE KINASE 20-RELATED"/>
    <property type="match status" value="1"/>
</dbReference>
<proteinExistence type="predicted"/>
<feature type="compositionally biased region" description="Basic and acidic residues" evidence="5">
    <location>
        <begin position="363"/>
        <end position="397"/>
    </location>
</feature>
<feature type="domain" description="Protein kinase" evidence="6">
    <location>
        <begin position="20"/>
        <end position="285"/>
    </location>
</feature>
<comment type="caution">
    <text evidence="7">The sequence shown here is derived from an EMBL/GenBank/DDBJ whole genome shotgun (WGS) entry which is preliminary data.</text>
</comment>
<accession>A0A6G4U556</accession>
<feature type="region of interest" description="Disordered" evidence="5">
    <location>
        <begin position="467"/>
        <end position="545"/>
    </location>
</feature>
<sequence length="706" mass="73852">MTGVGLRALGDNDPRRLGDFRLLWRLATGGMGRLYLARADEPGSPLVAVKTLLAEGMVSDRDRERFAREVELARRVDSAWTARVLAADPAAERPWMAIEYIPAPALSDLVGAAGKLPAWAVPWLGAGTLQALLALHDKGVIHRDVKPQNILLPMTGPLLIDFGISHAVDITRTSFTLGTFGFMSPEQARGEPSTTASDVFSVGATLFYMAVGRPPYPEPDGPMRALAQVQRGEVDLAGLPSALEPLIRPCLAVEPADRPDPAELLVRMVREVDGGAGRRRGQRWLPPSWTELIEAYEAYGRVLGGEGATLGADGDRTQPVPPPAPTLVDTRERQARREREEAARETRLRREEEIRRLAAAAEQARHERERAEEAERRAREERESAERERAAAEEARRRANAAAGSGSGAGSASASAAGAASAASGSGSGSSSSSGSGSSSNSGGGLLVLLVVIGIVLAIWQPWEAANSGDSTAGSAGSTPTASALTSGGSSGTSADGGTTSGSGAGAADDDTPAAADDDDDEPEQPDPTTSSPEPDPTEQAFKRVSSGDCLKVYDTGQAGRYNVRWSAAAPPPSVSCAGSDAYVQVTGVTAGSCPSGVDKSSWSYRSPSSGDTTRLCMTRIYRAGYCLLARQSGDSISLGGLTGVSCGASQVPSAYNQVMHITGVYRAPAGANASNCRRTANDATRYWSWTVNGGNTLLCTKIYGA</sequence>